<dbReference type="GO" id="GO:0000978">
    <property type="term" value="F:RNA polymerase II cis-regulatory region sequence-specific DNA binding"/>
    <property type="evidence" value="ECO:0007669"/>
    <property type="project" value="TreeGrafter"/>
</dbReference>
<name>A0A553R2Z0_9TELE</name>
<dbReference type="PROSITE" id="PS00027">
    <property type="entry name" value="HOMEOBOX_1"/>
    <property type="match status" value="1"/>
</dbReference>
<dbReference type="Proteomes" id="UP000316079">
    <property type="component" value="Unassembled WGS sequence"/>
</dbReference>
<feature type="non-terminal residue" evidence="9">
    <location>
        <position position="1"/>
    </location>
</feature>
<proteinExistence type="inferred from homology"/>
<dbReference type="InterPro" id="IPR009057">
    <property type="entry name" value="Homeodomain-like_sf"/>
</dbReference>
<keyword evidence="3 6" id="KW-0238">DNA-binding</keyword>
<dbReference type="STRING" id="623744.A0A553R2Z0"/>
<dbReference type="OrthoDB" id="5399138at2759"/>
<evidence type="ECO:0000256" key="7">
    <source>
        <dbReference type="SAM" id="MobiDB-lite"/>
    </source>
</evidence>
<evidence type="ECO:0000256" key="6">
    <source>
        <dbReference type="PROSITE-ProRule" id="PRU00108"/>
    </source>
</evidence>
<comment type="similarity">
    <text evidence="2">Belongs to the TALE/IRO homeobox family.</text>
</comment>
<evidence type="ECO:0000256" key="3">
    <source>
        <dbReference type="ARBA" id="ARBA00023125"/>
    </source>
</evidence>
<sequence length="483" mass="54381">ALTCDWLLAPAARGTEHGLINAQRRNQEEDAHLRLMGDFGAELMTRSGTAAVSAGLSSCHSLSSAIHTPRHLSGCYESGASLLDSGVTSSPQNSLYCPVYDNRLVASSRHDLISAAVYGSPCSKNHTYDPCSTYAPDAASCYPLGKLCDKDVVGAGHARVAQSSPYYPYDYSIGQYQYDRYGYGSVDVSTRRKNATRETTSTLKAWLQEHKKNPYPTKGEKIMLAIITKMTLTQVSTWFANARRRLKKENKMTWSPRNKTSEEKECDDEEEEDLEESQREAIKTERTFNDNHIKDDADQLHSDLDDFDLVESDTSECESKQSYVVHVHGESREQPETHFKEAFHESMAQLARSDQEFSEDHLRSAEDHQTAKFYLQQAQKNIEGKPKIWSLAQTATSLNQADYSSCMLHKQTACSSNCDLDSDLRKRKQESPVATLKNWVDGVFHDPLFRHNFNQTELWTETVSSQSNYHEHSGTITSSQQTP</sequence>
<feature type="region of interest" description="Disordered" evidence="7">
    <location>
        <begin position="250"/>
        <end position="277"/>
    </location>
</feature>
<evidence type="ECO:0000256" key="2">
    <source>
        <dbReference type="ARBA" id="ARBA00008446"/>
    </source>
</evidence>
<evidence type="ECO:0000313" key="9">
    <source>
        <dbReference type="EMBL" id="TRY96527.1"/>
    </source>
</evidence>
<comment type="subcellular location">
    <subcellularLocation>
        <location evidence="1 6">Nucleus</location>
    </subcellularLocation>
</comment>
<organism evidence="9 10">
    <name type="scientific">Danionella cerebrum</name>
    <dbReference type="NCBI Taxonomy" id="2873325"/>
    <lineage>
        <taxon>Eukaryota</taxon>
        <taxon>Metazoa</taxon>
        <taxon>Chordata</taxon>
        <taxon>Craniata</taxon>
        <taxon>Vertebrata</taxon>
        <taxon>Euteleostomi</taxon>
        <taxon>Actinopterygii</taxon>
        <taxon>Neopterygii</taxon>
        <taxon>Teleostei</taxon>
        <taxon>Ostariophysi</taxon>
        <taxon>Cypriniformes</taxon>
        <taxon>Danionidae</taxon>
        <taxon>Danioninae</taxon>
        <taxon>Danionella</taxon>
    </lineage>
</organism>
<keyword evidence="10" id="KW-1185">Reference proteome</keyword>
<dbReference type="Gene3D" id="1.10.10.60">
    <property type="entry name" value="Homeodomain-like"/>
    <property type="match status" value="1"/>
</dbReference>
<dbReference type="SMART" id="SM00389">
    <property type="entry name" value="HOX"/>
    <property type="match status" value="1"/>
</dbReference>
<evidence type="ECO:0000313" key="10">
    <source>
        <dbReference type="Proteomes" id="UP000316079"/>
    </source>
</evidence>
<dbReference type="SMART" id="SM00548">
    <property type="entry name" value="IRO"/>
    <property type="match status" value="1"/>
</dbReference>
<dbReference type="CDD" id="cd00086">
    <property type="entry name" value="homeodomain"/>
    <property type="match status" value="1"/>
</dbReference>
<dbReference type="GO" id="GO:0030182">
    <property type="term" value="P:neuron differentiation"/>
    <property type="evidence" value="ECO:0007669"/>
    <property type="project" value="TreeGrafter"/>
</dbReference>
<dbReference type="PROSITE" id="PS50071">
    <property type="entry name" value="HOMEOBOX_2"/>
    <property type="match status" value="1"/>
</dbReference>
<keyword evidence="5 6" id="KW-0539">Nucleus</keyword>
<accession>A0A553R2Z0</accession>
<dbReference type="SUPFAM" id="SSF46689">
    <property type="entry name" value="Homeodomain-like"/>
    <property type="match status" value="1"/>
</dbReference>
<evidence type="ECO:0000256" key="4">
    <source>
        <dbReference type="ARBA" id="ARBA00023155"/>
    </source>
</evidence>
<comment type="caution">
    <text evidence="9">The sequence shown here is derived from an EMBL/GenBank/DDBJ whole genome shotgun (WGS) entry which is preliminary data.</text>
</comment>
<evidence type="ECO:0000259" key="8">
    <source>
        <dbReference type="PROSITE" id="PS50071"/>
    </source>
</evidence>
<dbReference type="Pfam" id="PF05920">
    <property type="entry name" value="Homeobox_KN"/>
    <property type="match status" value="1"/>
</dbReference>
<feature type="DNA-binding region" description="Homeobox" evidence="6">
    <location>
        <begin position="188"/>
        <end position="250"/>
    </location>
</feature>
<dbReference type="InterPro" id="IPR017970">
    <property type="entry name" value="Homeobox_CS"/>
</dbReference>
<feature type="compositionally biased region" description="Acidic residues" evidence="7">
    <location>
        <begin position="264"/>
        <end position="275"/>
    </location>
</feature>
<dbReference type="GO" id="GO:0005634">
    <property type="term" value="C:nucleus"/>
    <property type="evidence" value="ECO:0007669"/>
    <property type="project" value="UniProtKB-SubCell"/>
</dbReference>
<evidence type="ECO:0000256" key="5">
    <source>
        <dbReference type="ARBA" id="ARBA00023242"/>
    </source>
</evidence>
<keyword evidence="4 6" id="KW-0371">Homeobox</keyword>
<reference evidence="9 10" key="1">
    <citation type="journal article" date="2019" name="Sci. Data">
        <title>Hybrid genome assembly and annotation of Danionella translucida.</title>
        <authorList>
            <person name="Kadobianskyi M."/>
            <person name="Schulze L."/>
            <person name="Schuelke M."/>
            <person name="Judkewitz B."/>
        </authorList>
    </citation>
    <scope>NUCLEOTIDE SEQUENCE [LARGE SCALE GENOMIC DNA]</scope>
    <source>
        <strain evidence="9 10">Bolton</strain>
    </source>
</reference>
<protein>
    <recommendedName>
        <fullName evidence="8">Homeobox domain-containing protein</fullName>
    </recommendedName>
</protein>
<feature type="domain" description="Homeobox" evidence="8">
    <location>
        <begin position="186"/>
        <end position="249"/>
    </location>
</feature>
<dbReference type="InterPro" id="IPR008422">
    <property type="entry name" value="KN_HD"/>
</dbReference>
<dbReference type="PANTHER" id="PTHR11211:SF16">
    <property type="entry name" value="IROQUOIS-CLASS HOMEODOMAIN PROTEIN IRX-4"/>
    <property type="match status" value="1"/>
</dbReference>
<evidence type="ECO:0000256" key="1">
    <source>
        <dbReference type="ARBA" id="ARBA00004123"/>
    </source>
</evidence>
<gene>
    <name evidence="9" type="ORF">DNTS_016965</name>
</gene>
<dbReference type="InterPro" id="IPR003893">
    <property type="entry name" value="Iroquois_homeo"/>
</dbReference>
<dbReference type="GO" id="GO:0000981">
    <property type="term" value="F:DNA-binding transcription factor activity, RNA polymerase II-specific"/>
    <property type="evidence" value="ECO:0007669"/>
    <property type="project" value="InterPro"/>
</dbReference>
<dbReference type="FunFam" id="1.10.10.60:FF:000003">
    <property type="entry name" value="Iroquois-class homeobox protein IRX"/>
    <property type="match status" value="1"/>
</dbReference>
<dbReference type="InterPro" id="IPR001356">
    <property type="entry name" value="HD"/>
</dbReference>
<dbReference type="AlphaFoldDB" id="A0A553R2Z0"/>
<dbReference type="EMBL" id="SRMA01025288">
    <property type="protein sequence ID" value="TRY96527.1"/>
    <property type="molecule type" value="Genomic_DNA"/>
</dbReference>
<dbReference type="PANTHER" id="PTHR11211">
    <property type="entry name" value="IROQUOIS-CLASS HOMEODOMAIN PROTEIN IRX"/>
    <property type="match status" value="1"/>
</dbReference>
<dbReference type="GO" id="GO:0048468">
    <property type="term" value="P:cell development"/>
    <property type="evidence" value="ECO:0007669"/>
    <property type="project" value="TreeGrafter"/>
</dbReference>